<dbReference type="Pfam" id="PF10177">
    <property type="entry name" value="DUF2371"/>
    <property type="match status" value="1"/>
</dbReference>
<reference evidence="7" key="4">
    <citation type="submission" date="2025-08" db="UniProtKB">
        <authorList>
            <consortium name="Ensembl"/>
        </authorList>
    </citation>
    <scope>IDENTIFICATION</scope>
</reference>
<dbReference type="GO" id="GO:0016020">
    <property type="term" value="C:membrane"/>
    <property type="evidence" value="ECO:0007669"/>
    <property type="project" value="UniProtKB-SubCell"/>
</dbReference>
<dbReference type="Proteomes" id="UP000314986">
    <property type="component" value="Unassembled WGS sequence"/>
</dbReference>
<dbReference type="PANTHER" id="PTHR31815">
    <property type="entry name" value="AGAP005329-PA"/>
    <property type="match status" value="1"/>
</dbReference>
<evidence type="ECO:0000256" key="4">
    <source>
        <dbReference type="ARBA" id="ARBA00022989"/>
    </source>
</evidence>
<keyword evidence="4 6" id="KW-1133">Transmembrane helix</keyword>
<dbReference type="InParanoid" id="A0A4W3H9C7"/>
<evidence type="ECO:0000313" key="8">
    <source>
        <dbReference type="Proteomes" id="UP000314986"/>
    </source>
</evidence>
<sequence>MIATGGSLLHISAGSSSNYNTRKSRNKCKNDVVMVKAKLKLCSFSGLVSSFGILVLLLGITMVIMGYWPTSNEIFEAPNNTTTNISHNETSILQIISDVLASYLHSDKLKVLGPLMMGIGLFLFICANAVLHEARDKKSKIINLHDIYSTVIDTHNLTKKEYGPSNGFMSYMRSKMEKLGRTKTYFSNQQTLDQKDKLLRESKFNISRNGTTVNEREKIPKIWDTKFNTTSINEPVIKMDHCILDDDNIRHKNDVPVDHFVNNRYIETVTPNVSWLNDEQMVTCKSSQRLSQHKYHEEAIANIPLDSSMSLHILLAHSKSLINLGGYSSYTEMHNERRLPYFSCSDQTNSKNYVSSNVGNDSLDYTVSPELASKSCDNPEKLLMISRSHRSQRMDINKFQNYQQGCNQAYFSHKNSIHIRIQRIASYNKSIAKPASFSCNY</sequence>
<accession>A0A4W3H9C7</accession>
<reference evidence="8" key="1">
    <citation type="journal article" date="2006" name="Science">
        <title>Ancient noncoding elements conserved in the human genome.</title>
        <authorList>
            <person name="Venkatesh B."/>
            <person name="Kirkness E.F."/>
            <person name="Loh Y.H."/>
            <person name="Halpern A.L."/>
            <person name="Lee A.P."/>
            <person name="Johnson J."/>
            <person name="Dandona N."/>
            <person name="Viswanathan L.D."/>
            <person name="Tay A."/>
            <person name="Venter J.C."/>
            <person name="Strausberg R.L."/>
            <person name="Brenner S."/>
        </authorList>
    </citation>
    <scope>NUCLEOTIDE SEQUENCE [LARGE SCALE GENOMIC DNA]</scope>
</reference>
<feature type="transmembrane region" description="Helical" evidence="6">
    <location>
        <begin position="44"/>
        <end position="68"/>
    </location>
</feature>
<protein>
    <submittedName>
        <fullName evidence="7">Transmembrane protein 200A-like</fullName>
    </submittedName>
</protein>
<keyword evidence="5 6" id="KW-0472">Membrane</keyword>
<evidence type="ECO:0000256" key="5">
    <source>
        <dbReference type="ARBA" id="ARBA00023136"/>
    </source>
</evidence>
<keyword evidence="8" id="KW-1185">Reference proteome</keyword>
<comment type="subcellular location">
    <subcellularLocation>
        <location evidence="1">Membrane</location>
        <topology evidence="1">Multi-pass membrane protein</topology>
    </subcellularLocation>
</comment>
<reference evidence="8" key="2">
    <citation type="journal article" date="2007" name="PLoS Biol.">
        <title>Survey sequencing and comparative analysis of the elephant shark (Callorhinchus milii) genome.</title>
        <authorList>
            <person name="Venkatesh B."/>
            <person name="Kirkness E.F."/>
            <person name="Loh Y.H."/>
            <person name="Halpern A.L."/>
            <person name="Lee A.P."/>
            <person name="Johnson J."/>
            <person name="Dandona N."/>
            <person name="Viswanathan L.D."/>
            <person name="Tay A."/>
            <person name="Venter J.C."/>
            <person name="Strausberg R.L."/>
            <person name="Brenner S."/>
        </authorList>
    </citation>
    <scope>NUCLEOTIDE SEQUENCE [LARGE SCALE GENOMIC DNA]</scope>
</reference>
<keyword evidence="3 6" id="KW-0812">Transmembrane</keyword>
<gene>
    <name evidence="7" type="primary">LOC103182616</name>
</gene>
<reference evidence="8" key="3">
    <citation type="journal article" date="2014" name="Nature">
        <title>Elephant shark genome provides unique insights into gnathostome evolution.</title>
        <authorList>
            <consortium name="International Elephant Shark Genome Sequencing Consortium"/>
            <person name="Venkatesh B."/>
            <person name="Lee A.P."/>
            <person name="Ravi V."/>
            <person name="Maurya A.K."/>
            <person name="Lian M.M."/>
            <person name="Swann J.B."/>
            <person name="Ohta Y."/>
            <person name="Flajnik M.F."/>
            <person name="Sutoh Y."/>
            <person name="Kasahara M."/>
            <person name="Hoon S."/>
            <person name="Gangu V."/>
            <person name="Roy S.W."/>
            <person name="Irimia M."/>
            <person name="Korzh V."/>
            <person name="Kondrychyn I."/>
            <person name="Lim Z.W."/>
            <person name="Tay B.H."/>
            <person name="Tohari S."/>
            <person name="Kong K.W."/>
            <person name="Ho S."/>
            <person name="Lorente-Galdos B."/>
            <person name="Quilez J."/>
            <person name="Marques-Bonet T."/>
            <person name="Raney B.J."/>
            <person name="Ingham P.W."/>
            <person name="Tay A."/>
            <person name="Hillier L.W."/>
            <person name="Minx P."/>
            <person name="Boehm T."/>
            <person name="Wilson R.K."/>
            <person name="Brenner S."/>
            <person name="Warren W.C."/>
        </authorList>
    </citation>
    <scope>NUCLEOTIDE SEQUENCE [LARGE SCALE GENOMIC DNA]</scope>
</reference>
<evidence type="ECO:0000256" key="2">
    <source>
        <dbReference type="ARBA" id="ARBA00005308"/>
    </source>
</evidence>
<evidence type="ECO:0000256" key="3">
    <source>
        <dbReference type="ARBA" id="ARBA00022692"/>
    </source>
</evidence>
<feature type="transmembrane region" description="Helical" evidence="6">
    <location>
        <begin position="111"/>
        <end position="131"/>
    </location>
</feature>
<evidence type="ECO:0000256" key="6">
    <source>
        <dbReference type="SAM" id="Phobius"/>
    </source>
</evidence>
<name>A0A4W3H9C7_CALMI</name>
<dbReference type="Ensembl" id="ENSCMIT00000012669.1">
    <property type="protein sequence ID" value="ENSCMIP00000012381.1"/>
    <property type="gene ID" value="ENSCMIG00000006305.1"/>
</dbReference>
<dbReference type="GeneTree" id="ENSGT00530000063698"/>
<organism evidence="7 8">
    <name type="scientific">Callorhinchus milii</name>
    <name type="common">Ghost shark</name>
    <dbReference type="NCBI Taxonomy" id="7868"/>
    <lineage>
        <taxon>Eukaryota</taxon>
        <taxon>Metazoa</taxon>
        <taxon>Chordata</taxon>
        <taxon>Craniata</taxon>
        <taxon>Vertebrata</taxon>
        <taxon>Chondrichthyes</taxon>
        <taxon>Holocephali</taxon>
        <taxon>Chimaeriformes</taxon>
        <taxon>Callorhinchidae</taxon>
        <taxon>Callorhinchus</taxon>
    </lineage>
</organism>
<dbReference type="PANTHER" id="PTHR31815:SF2">
    <property type="entry name" value="TRANSMEMBRANE PROTEIN 200C"/>
    <property type="match status" value="1"/>
</dbReference>
<evidence type="ECO:0000256" key="1">
    <source>
        <dbReference type="ARBA" id="ARBA00004141"/>
    </source>
</evidence>
<dbReference type="AlphaFoldDB" id="A0A4W3H9C7"/>
<proteinExistence type="inferred from homology"/>
<comment type="similarity">
    <text evidence="2">Belongs to the TMEM200 family.</text>
</comment>
<evidence type="ECO:0000313" key="7">
    <source>
        <dbReference type="Ensembl" id="ENSCMIP00000012381.1"/>
    </source>
</evidence>
<reference evidence="7" key="5">
    <citation type="submission" date="2025-09" db="UniProtKB">
        <authorList>
            <consortium name="Ensembl"/>
        </authorList>
    </citation>
    <scope>IDENTIFICATION</scope>
</reference>
<dbReference type="InterPro" id="IPR018787">
    <property type="entry name" value="DUF2371_TMEM200"/>
</dbReference>